<feature type="binding site" evidence="9">
    <location>
        <position position="205"/>
    </location>
    <ligand>
        <name>substrate</name>
    </ligand>
</feature>
<dbReference type="UniPathway" id="UPA00038">
    <property type="reaction ID" value="UER00491"/>
</dbReference>
<dbReference type="SMART" id="SM00984">
    <property type="entry name" value="UDPG_MGDP_dh_C"/>
    <property type="match status" value="1"/>
</dbReference>
<evidence type="ECO:0000256" key="10">
    <source>
        <dbReference type="PIRSR" id="PIRSR500134-3"/>
    </source>
</evidence>
<dbReference type="PIRSF" id="PIRSF000124">
    <property type="entry name" value="UDPglc_GDPman_dh"/>
    <property type="match status" value="1"/>
</dbReference>
<evidence type="ECO:0000256" key="5">
    <source>
        <dbReference type="ARBA" id="ARBA00023027"/>
    </source>
</evidence>
<feature type="active site" description="Nucleophile" evidence="8">
    <location>
        <position position="261"/>
    </location>
</feature>
<feature type="binding site" evidence="9">
    <location>
        <position position="321"/>
    </location>
    <ligand>
        <name>substrate</name>
    </ligand>
</feature>
<dbReference type="InterPro" id="IPR036220">
    <property type="entry name" value="UDP-Glc/GDP-Man_DH_C_sf"/>
</dbReference>
<dbReference type="SUPFAM" id="SSF48179">
    <property type="entry name" value="6-phosphogluconate dehydrogenase C-terminal domain-like"/>
    <property type="match status" value="1"/>
</dbReference>
<feature type="binding site" evidence="10">
    <location>
        <position position="87"/>
    </location>
    <ligand>
        <name>NAD(+)</name>
        <dbReference type="ChEBI" id="CHEBI:57540"/>
    </ligand>
</feature>
<sequence length="441" mass="48485">MENIVMAGVGYVGLVTGASLAQTGQHVVCADISERKIAQLKQGISPIYEPGLEAMIQRNVKKGRLRFTTDMKAAYGQADIIFICVGTPEEADGSASLKYIYEVAEDIAIHAKKDTLIVMKSTVPVGINQEIIKYINERRDAENKLEIVSAPEFLSQGTAIKDTLEGARIVLGVETKQAEKRMREVYAGFDQPFVVTDLVSAEMIKYASNDFLALKISFVNDIANVCEKLGANIDGVTKGMGFDPRIGQHFLQAGVGYGGSCFPKDTKALYRLAEDAGYEMRTVKATIDVNQDQVYKLFHQAKADFGTLAGKKVAVLGLTFKPNTDDLRESPAIWNVLELLDAGADVTVYDPIGMNNARRILNDQVVYAESALASITDAEICFIFTEWQEIKALTPSDFSGKMRRAHVYDGRNCFEIAEMVDVHYVSIGRPTVQNHQSALLK</sequence>
<reference evidence="12 13" key="1">
    <citation type="submission" date="2020-03" db="EMBL/GenBank/DDBJ databases">
        <title>Soil Listeria distribution.</title>
        <authorList>
            <person name="Liao J."/>
            <person name="Wiedmann M."/>
        </authorList>
    </citation>
    <scope>NUCLEOTIDE SEQUENCE [LARGE SCALE GENOMIC DNA]</scope>
    <source>
        <strain evidence="12 13">FSL L7-1547</strain>
    </source>
</reference>
<dbReference type="InterPro" id="IPR014027">
    <property type="entry name" value="UDP-Glc/GDP-Man_DH_C"/>
</dbReference>
<evidence type="ECO:0000259" key="11">
    <source>
        <dbReference type="SMART" id="SM00984"/>
    </source>
</evidence>
<feature type="binding site" evidence="10">
    <location>
        <position position="36"/>
    </location>
    <ligand>
        <name>NAD(+)</name>
        <dbReference type="ChEBI" id="CHEBI:57540"/>
    </ligand>
</feature>
<dbReference type="PIRSF" id="PIRSF500134">
    <property type="entry name" value="UDPglc_DH_bac"/>
    <property type="match status" value="1"/>
</dbReference>
<dbReference type="GO" id="GO:0006065">
    <property type="term" value="P:UDP-glucuronate biosynthetic process"/>
    <property type="evidence" value="ECO:0007669"/>
    <property type="project" value="UniProtKB-UniPathway"/>
</dbReference>
<feature type="binding site" evidence="10">
    <location>
        <position position="122"/>
    </location>
    <ligand>
        <name>NAD(+)</name>
        <dbReference type="ChEBI" id="CHEBI:57540"/>
    </ligand>
</feature>
<dbReference type="AlphaFoldDB" id="A0A7X0XB62"/>
<dbReference type="GO" id="GO:0003979">
    <property type="term" value="F:UDP-glucose 6-dehydrogenase activity"/>
    <property type="evidence" value="ECO:0007669"/>
    <property type="project" value="UniProtKB-EC"/>
</dbReference>
<accession>A0A7X0XB62</accession>
<keyword evidence="5 7" id="KW-0520">NAD</keyword>
<evidence type="ECO:0000256" key="7">
    <source>
        <dbReference type="PIRNR" id="PIRNR000124"/>
    </source>
</evidence>
<dbReference type="InterPro" id="IPR036291">
    <property type="entry name" value="NAD(P)-bd_dom_sf"/>
</dbReference>
<dbReference type="InterPro" id="IPR001732">
    <property type="entry name" value="UDP-Glc/GDP-Man_DH_N"/>
</dbReference>
<evidence type="ECO:0000256" key="8">
    <source>
        <dbReference type="PIRSR" id="PIRSR500134-1"/>
    </source>
</evidence>
<dbReference type="Pfam" id="PF03721">
    <property type="entry name" value="UDPG_MGDP_dh_N"/>
    <property type="match status" value="1"/>
</dbReference>
<dbReference type="Pfam" id="PF03720">
    <property type="entry name" value="UDPG_MGDP_dh_C"/>
    <property type="match status" value="1"/>
</dbReference>
<feature type="binding site" evidence="9">
    <location>
        <position position="258"/>
    </location>
    <ligand>
        <name>substrate</name>
    </ligand>
</feature>
<dbReference type="PANTHER" id="PTHR43750">
    <property type="entry name" value="UDP-GLUCOSE 6-DEHYDROGENASE TUAD"/>
    <property type="match status" value="1"/>
</dbReference>
<gene>
    <name evidence="12" type="ORF">HCI99_03345</name>
</gene>
<feature type="domain" description="UDP-glucose/GDP-mannose dehydrogenase C-terminal" evidence="11">
    <location>
        <begin position="314"/>
        <end position="416"/>
    </location>
</feature>
<dbReference type="InterPro" id="IPR028357">
    <property type="entry name" value="UDPglc_DH_bac"/>
</dbReference>
<dbReference type="Gene3D" id="3.40.50.720">
    <property type="entry name" value="NAD(P)-binding Rossmann-like Domain"/>
    <property type="match status" value="2"/>
</dbReference>
<dbReference type="GO" id="GO:0000271">
    <property type="term" value="P:polysaccharide biosynthetic process"/>
    <property type="evidence" value="ECO:0007669"/>
    <property type="project" value="InterPro"/>
</dbReference>
<name>A0A7X0XB62_9LIST</name>
<dbReference type="InterPro" id="IPR008927">
    <property type="entry name" value="6-PGluconate_DH-like_C_sf"/>
</dbReference>
<feature type="binding site" evidence="10">
    <location>
        <position position="264"/>
    </location>
    <ligand>
        <name>NAD(+)</name>
        <dbReference type="ChEBI" id="CHEBI:57540"/>
    </ligand>
</feature>
<evidence type="ECO:0000313" key="12">
    <source>
        <dbReference type="EMBL" id="MBC1490852.1"/>
    </source>
</evidence>
<dbReference type="EMBL" id="JAASTX010000003">
    <property type="protein sequence ID" value="MBC1490852.1"/>
    <property type="molecule type" value="Genomic_DNA"/>
</dbReference>
<keyword evidence="4 7" id="KW-0560">Oxidoreductase</keyword>
<dbReference type="InterPro" id="IPR014026">
    <property type="entry name" value="UDP-Glc/GDP-Man_DH_dimer"/>
</dbReference>
<protein>
    <recommendedName>
        <fullName evidence="3 7">UDP-glucose 6-dehydrogenase</fullName>
        <ecNumber evidence="3 7">1.1.1.22</ecNumber>
    </recommendedName>
</protein>
<dbReference type="GO" id="GO:0051287">
    <property type="term" value="F:NAD binding"/>
    <property type="evidence" value="ECO:0007669"/>
    <property type="project" value="InterPro"/>
</dbReference>
<comment type="similarity">
    <text evidence="2 7">Belongs to the UDP-glucose/GDP-mannose dehydrogenase family.</text>
</comment>
<feature type="binding site" evidence="9">
    <location>
        <begin position="250"/>
        <end position="254"/>
    </location>
    <ligand>
        <name>substrate</name>
    </ligand>
</feature>
<evidence type="ECO:0000256" key="2">
    <source>
        <dbReference type="ARBA" id="ARBA00006601"/>
    </source>
</evidence>
<organism evidence="12 13">
    <name type="scientific">Listeria booriae</name>
    <dbReference type="NCBI Taxonomy" id="1552123"/>
    <lineage>
        <taxon>Bacteria</taxon>
        <taxon>Bacillati</taxon>
        <taxon>Bacillota</taxon>
        <taxon>Bacilli</taxon>
        <taxon>Bacillales</taxon>
        <taxon>Listeriaceae</taxon>
        <taxon>Listeria</taxon>
    </lineage>
</organism>
<evidence type="ECO:0000256" key="9">
    <source>
        <dbReference type="PIRSR" id="PIRSR500134-2"/>
    </source>
</evidence>
<dbReference type="SUPFAM" id="SSF51735">
    <property type="entry name" value="NAD(P)-binding Rossmann-fold domains"/>
    <property type="match status" value="1"/>
</dbReference>
<evidence type="ECO:0000256" key="1">
    <source>
        <dbReference type="ARBA" id="ARBA00004701"/>
    </source>
</evidence>
<dbReference type="Gene3D" id="1.20.5.100">
    <property type="entry name" value="Cytochrome c1, transmembrane anchor, C-terminal"/>
    <property type="match status" value="1"/>
</dbReference>
<feature type="binding site" evidence="10">
    <location>
        <position position="31"/>
    </location>
    <ligand>
        <name>NAD(+)</name>
        <dbReference type="ChEBI" id="CHEBI:57540"/>
    </ligand>
</feature>
<dbReference type="NCBIfam" id="TIGR03026">
    <property type="entry name" value="NDP-sugDHase"/>
    <property type="match status" value="1"/>
</dbReference>
<dbReference type="EC" id="1.1.1.22" evidence="3 7"/>
<proteinExistence type="inferred from homology"/>
<dbReference type="Pfam" id="PF00984">
    <property type="entry name" value="UDPG_MGDP_dh"/>
    <property type="match status" value="1"/>
</dbReference>
<dbReference type="PANTHER" id="PTHR43750:SF3">
    <property type="entry name" value="UDP-GLUCOSE 6-DEHYDROGENASE TUAD"/>
    <property type="match status" value="1"/>
</dbReference>
<dbReference type="InterPro" id="IPR017476">
    <property type="entry name" value="UDP-Glc/GDP-Man"/>
</dbReference>
<comment type="catalytic activity">
    <reaction evidence="6 7">
        <text>UDP-alpha-D-glucose + 2 NAD(+) + H2O = UDP-alpha-D-glucuronate + 2 NADH + 3 H(+)</text>
        <dbReference type="Rhea" id="RHEA:23596"/>
        <dbReference type="ChEBI" id="CHEBI:15377"/>
        <dbReference type="ChEBI" id="CHEBI:15378"/>
        <dbReference type="ChEBI" id="CHEBI:57540"/>
        <dbReference type="ChEBI" id="CHEBI:57945"/>
        <dbReference type="ChEBI" id="CHEBI:58052"/>
        <dbReference type="ChEBI" id="CHEBI:58885"/>
        <dbReference type="EC" id="1.1.1.22"/>
    </reaction>
</comment>
<evidence type="ECO:0000256" key="3">
    <source>
        <dbReference type="ARBA" id="ARBA00012954"/>
    </source>
</evidence>
<comment type="caution">
    <text evidence="12">The sequence shown here is derived from an EMBL/GenBank/DDBJ whole genome shotgun (WGS) entry which is preliminary data.</text>
</comment>
<comment type="pathway">
    <text evidence="1">Nucleotide-sugar biosynthesis; UDP-alpha-D-glucuronate biosynthesis; UDP-alpha-D-glucuronate from UDP-alpha-D-glucose: step 1/1.</text>
</comment>
<evidence type="ECO:0000256" key="6">
    <source>
        <dbReference type="ARBA" id="ARBA00047473"/>
    </source>
</evidence>
<evidence type="ECO:0000313" key="13">
    <source>
        <dbReference type="Proteomes" id="UP000533953"/>
    </source>
</evidence>
<dbReference type="Proteomes" id="UP000533953">
    <property type="component" value="Unassembled WGS sequence"/>
</dbReference>
<evidence type="ECO:0000256" key="4">
    <source>
        <dbReference type="ARBA" id="ARBA00023002"/>
    </source>
</evidence>
<feature type="binding site" evidence="10">
    <location>
        <position position="328"/>
    </location>
    <ligand>
        <name>NAD(+)</name>
        <dbReference type="ChEBI" id="CHEBI:57540"/>
    </ligand>
</feature>
<dbReference type="SUPFAM" id="SSF52413">
    <property type="entry name" value="UDP-glucose/GDP-mannose dehydrogenase C-terminal domain"/>
    <property type="match status" value="1"/>
</dbReference>